<dbReference type="InterPro" id="IPR027417">
    <property type="entry name" value="P-loop_NTPase"/>
</dbReference>
<dbReference type="RefSeq" id="WP_394632560.1">
    <property type="nucleotide sequence ID" value="NZ_JBIHSE010000002.1"/>
</dbReference>
<dbReference type="Gene3D" id="1.20.5.170">
    <property type="match status" value="1"/>
</dbReference>
<dbReference type="Gene3D" id="3.40.50.300">
    <property type="entry name" value="P-loop containing nucleotide triphosphate hydrolases"/>
    <property type="match status" value="2"/>
</dbReference>
<feature type="coiled-coil region" evidence="1">
    <location>
        <begin position="544"/>
        <end position="678"/>
    </location>
</feature>
<evidence type="ECO:0000259" key="2">
    <source>
        <dbReference type="Pfam" id="PF13476"/>
    </source>
</evidence>
<organism evidence="3 4">
    <name type="scientific">Vibrio jasicida</name>
    <dbReference type="NCBI Taxonomy" id="766224"/>
    <lineage>
        <taxon>Bacteria</taxon>
        <taxon>Pseudomonadati</taxon>
        <taxon>Pseudomonadota</taxon>
        <taxon>Gammaproteobacteria</taxon>
        <taxon>Vibrionales</taxon>
        <taxon>Vibrionaceae</taxon>
        <taxon>Vibrio</taxon>
    </lineage>
</organism>
<gene>
    <name evidence="3" type="ORF">ACGRHZ_18385</name>
</gene>
<accession>A0ABW7JCD0</accession>
<keyword evidence="1" id="KW-0175">Coiled coil</keyword>
<reference evidence="3 4" key="1">
    <citation type="submission" date="2024-10" db="EMBL/GenBank/DDBJ databases">
        <authorList>
            <person name="Yibar A."/>
            <person name="Saticioglu I.B."/>
            <person name="Duman M."/>
            <person name="Ajmi N."/>
            <person name="Gurler F."/>
            <person name="Ay H."/>
            <person name="Onuk E."/>
            <person name="Guler S."/>
            <person name="Romalde J.L."/>
        </authorList>
    </citation>
    <scope>NUCLEOTIDE SEQUENCE [LARGE SCALE GENOMIC DNA]</scope>
    <source>
        <strain evidence="3 4">1-TCBS-A</strain>
    </source>
</reference>
<comment type="caution">
    <text evidence="3">The sequence shown here is derived from an EMBL/GenBank/DDBJ whole genome shotgun (WGS) entry which is preliminary data.</text>
</comment>
<feature type="coiled-coil region" evidence="1">
    <location>
        <begin position="221"/>
        <end position="269"/>
    </location>
</feature>
<feature type="domain" description="Rad50/SbcC-type AAA" evidence="2">
    <location>
        <begin position="5"/>
        <end position="259"/>
    </location>
</feature>
<evidence type="ECO:0000256" key="1">
    <source>
        <dbReference type="SAM" id="Coils"/>
    </source>
</evidence>
<dbReference type="Proteomes" id="UP001607221">
    <property type="component" value="Unassembled WGS sequence"/>
</dbReference>
<dbReference type="InterPro" id="IPR038729">
    <property type="entry name" value="Rad50/SbcC_AAA"/>
</dbReference>
<name>A0ABW7JCD0_9VIBR</name>
<dbReference type="Pfam" id="PF13558">
    <property type="entry name" value="SbcC_Walker_B"/>
    <property type="match status" value="1"/>
</dbReference>
<dbReference type="Pfam" id="PF13476">
    <property type="entry name" value="AAA_23"/>
    <property type="match status" value="1"/>
</dbReference>
<proteinExistence type="predicted"/>
<sequence>MKPIKLTMQAFGPFAQTETIEFDKLGTNPLFLINGPTGSGKTSILDAICFALYGETTGNERQGIQMRCDMAAPTLLTEVTLEFSLHGKSYRVIRSPEQEAPKARGEGMTVRKHTAALYEITDEEKLITSKTTQVKTEVTNIIGLNETQFRQVMVLPQGKFRELLLATSKEREEIFGQLFQTDIYKKIEYALKDKASAISKAKDEFDNQIRGALQVAGVSSEAELTEQREALSAQLETVQKQEQESLAQLNAVKTELQKAEALSNEFKKREQAEVALKQHLEQSDAVSSRQLHLDNAKKASKVELPYVTLQHASKQTQELEQKVAKLSQDLTAANDAVKSKEGALQTAKEQAAQLPKLTEQQYQLEGMKGKLVEKSELEKAINAGLTQKSEFEATLEKYSALKEKLTLDAQQGQKSLDQARVDVASIGSVEAEIKQQQRLMQDLQKLTGLNQELAKLDALTPSKQASVDQAKARYVELQRSADTLELSWHNAQAAVLAQRLQAGEMCPVCGSVEHPQPAQFVGEEVTKEQVQRARNTEREGQVVLNQLNNQLEQHNIAIEQYKQQIEQLSVELGQNASMDLSALQASMQQLNERLQQLSSINLVQLEQSVNELNQRCITGESKINDLQNQMAANESTIKVNQEQLAKLSASLDAKYSSLDVLEQEIVAIQKQITELNTAFESAQNHLQQAVLAKTNIESQLTTNQQWLNEALDRLNTAKADWNQALQASAFEDEAQFIACKVDEAEMQIWQQEIDVFKQTQIKLEQTLADLSSTLKDLALPDLDDLNVKLNSIQQSYVEARNQLDSTRSLFERLEKVRNDIATLHDKNTKLEDEYKVFGTLYDVASGKTGSRISLHRFVLGVLLDDVLIQASQRLSLMSKGRYILARKTEGFKGAAGRGLDLVVEDSYTGKTRDVATLSGGESFMAALALALGLSDVVQSYSGGIRLDMLFIDEGFGSLDPESLDLAIQTLVDLQQTGRMIGVISHVSELKEQMAQRIDVEPSRLGSTVSVKSQMAFDS</sequence>
<dbReference type="PANTHER" id="PTHR32114">
    <property type="entry name" value="ABC TRANSPORTER ABCH.3"/>
    <property type="match status" value="1"/>
</dbReference>
<dbReference type="SUPFAM" id="SSF52540">
    <property type="entry name" value="P-loop containing nucleoside triphosphate hydrolases"/>
    <property type="match status" value="1"/>
</dbReference>
<feature type="coiled-coil region" evidence="1">
    <location>
        <begin position="782"/>
        <end position="833"/>
    </location>
</feature>
<evidence type="ECO:0000313" key="4">
    <source>
        <dbReference type="Proteomes" id="UP001607221"/>
    </source>
</evidence>
<feature type="coiled-coil region" evidence="1">
    <location>
        <begin position="426"/>
        <end position="487"/>
    </location>
</feature>
<keyword evidence="4" id="KW-1185">Reference proteome</keyword>
<evidence type="ECO:0000313" key="3">
    <source>
        <dbReference type="EMBL" id="MFH0273240.1"/>
    </source>
</evidence>
<dbReference type="EMBL" id="JBIHSE010000002">
    <property type="protein sequence ID" value="MFH0273240.1"/>
    <property type="molecule type" value="Genomic_DNA"/>
</dbReference>
<dbReference type="PANTHER" id="PTHR32114:SF2">
    <property type="entry name" value="ABC TRANSPORTER ABCH.3"/>
    <property type="match status" value="1"/>
</dbReference>
<feature type="coiled-coil region" evidence="1">
    <location>
        <begin position="309"/>
        <end position="350"/>
    </location>
</feature>
<protein>
    <submittedName>
        <fullName evidence="3">AAA family ATPase</fullName>
    </submittedName>
</protein>
<dbReference type="SUPFAM" id="SSF57997">
    <property type="entry name" value="Tropomyosin"/>
    <property type="match status" value="1"/>
</dbReference>